<dbReference type="InterPro" id="IPR037401">
    <property type="entry name" value="SnoaL-like"/>
</dbReference>
<dbReference type="Gene3D" id="3.10.450.50">
    <property type="match status" value="1"/>
</dbReference>
<gene>
    <name evidence="2" type="ORF">Voc01_021080</name>
</gene>
<dbReference type="InterPro" id="IPR009959">
    <property type="entry name" value="Cyclase_SnoaL-like"/>
</dbReference>
<protein>
    <recommendedName>
        <fullName evidence="1">SnoaL-like domain-containing protein</fullName>
    </recommendedName>
</protein>
<dbReference type="PANTHER" id="PTHR38436">
    <property type="entry name" value="POLYKETIDE CYCLASE SNOAL-LIKE DOMAIN"/>
    <property type="match status" value="1"/>
</dbReference>
<dbReference type="InterPro" id="IPR032710">
    <property type="entry name" value="NTF2-like_dom_sf"/>
</dbReference>
<reference evidence="2" key="1">
    <citation type="submission" date="2021-01" db="EMBL/GenBank/DDBJ databases">
        <title>Whole genome shotgun sequence of Virgisporangium ochraceum NBRC 16418.</title>
        <authorList>
            <person name="Komaki H."/>
            <person name="Tamura T."/>
        </authorList>
    </citation>
    <scope>NUCLEOTIDE SEQUENCE</scope>
    <source>
        <strain evidence="2">NBRC 16418</strain>
    </source>
</reference>
<organism evidence="2 3">
    <name type="scientific">Virgisporangium ochraceum</name>
    <dbReference type="NCBI Taxonomy" id="65505"/>
    <lineage>
        <taxon>Bacteria</taxon>
        <taxon>Bacillati</taxon>
        <taxon>Actinomycetota</taxon>
        <taxon>Actinomycetes</taxon>
        <taxon>Micromonosporales</taxon>
        <taxon>Micromonosporaceae</taxon>
        <taxon>Virgisporangium</taxon>
    </lineage>
</organism>
<evidence type="ECO:0000313" key="2">
    <source>
        <dbReference type="EMBL" id="GIJ67191.1"/>
    </source>
</evidence>
<comment type="caution">
    <text evidence="2">The sequence shown here is derived from an EMBL/GenBank/DDBJ whole genome shotgun (WGS) entry which is preliminary data.</text>
</comment>
<evidence type="ECO:0000259" key="1">
    <source>
        <dbReference type="Pfam" id="PF12680"/>
    </source>
</evidence>
<name>A0A8J3ZTH5_9ACTN</name>
<dbReference type="Proteomes" id="UP000635606">
    <property type="component" value="Unassembled WGS sequence"/>
</dbReference>
<feature type="domain" description="SnoaL-like" evidence="1">
    <location>
        <begin position="12"/>
        <end position="121"/>
    </location>
</feature>
<dbReference type="PANTHER" id="PTHR38436:SF1">
    <property type="entry name" value="ESTER CYCLASE"/>
    <property type="match status" value="1"/>
</dbReference>
<dbReference type="AlphaFoldDB" id="A0A8J3ZTH5"/>
<dbReference type="EMBL" id="BOPH01000023">
    <property type="protein sequence ID" value="GIJ67191.1"/>
    <property type="molecule type" value="Genomic_DNA"/>
</dbReference>
<accession>A0A8J3ZTH5</accession>
<dbReference type="SUPFAM" id="SSF54427">
    <property type="entry name" value="NTF2-like"/>
    <property type="match status" value="1"/>
</dbReference>
<keyword evidence="3" id="KW-1185">Reference proteome</keyword>
<sequence>MTSHAEMDRLIDQHIAAEMASDSAGAVAVYTDDVEHDVVGWPTGPVTGPAAAKNFYDQLLAAFINEEMTPVRTVYGDDHCVVEHRTRGRFPHGFLGAPPSDRQVEFRMLHVFEFRGGAISRENVWLDGGAIVAQLTAA</sequence>
<dbReference type="GO" id="GO:0030638">
    <property type="term" value="P:polyketide metabolic process"/>
    <property type="evidence" value="ECO:0007669"/>
    <property type="project" value="InterPro"/>
</dbReference>
<evidence type="ECO:0000313" key="3">
    <source>
        <dbReference type="Proteomes" id="UP000635606"/>
    </source>
</evidence>
<dbReference type="Pfam" id="PF12680">
    <property type="entry name" value="SnoaL_2"/>
    <property type="match status" value="1"/>
</dbReference>
<dbReference type="RefSeq" id="WP_203927152.1">
    <property type="nucleotide sequence ID" value="NZ_BOPH01000023.1"/>
</dbReference>
<proteinExistence type="predicted"/>